<protein>
    <recommendedName>
        <fullName evidence="9">Anthranilate phosphoribosyltransferase</fullName>
        <ecNumber evidence="9">2.4.2.18</ecNumber>
    </recommendedName>
</protein>
<comment type="similarity">
    <text evidence="8">In the C-terminal section; belongs to the anthranilate phosphoribosyltransferase family.</text>
</comment>
<dbReference type="Proteomes" id="UP000748108">
    <property type="component" value="Unassembled WGS sequence"/>
</dbReference>
<gene>
    <name evidence="9 12" type="primary">trpD</name>
    <name evidence="12" type="ORF">KM312_09175</name>
</gene>
<dbReference type="InterPro" id="IPR035902">
    <property type="entry name" value="Nuc_phospho_transferase"/>
</dbReference>
<dbReference type="Pfam" id="PF00591">
    <property type="entry name" value="Glycos_transf_3"/>
    <property type="match status" value="1"/>
</dbReference>
<evidence type="ECO:0000256" key="2">
    <source>
        <dbReference type="ARBA" id="ARBA00022605"/>
    </source>
</evidence>
<comment type="cofactor">
    <cofactor evidence="9">
        <name>Mg(2+)</name>
        <dbReference type="ChEBI" id="CHEBI:18420"/>
    </cofactor>
    <text evidence="9">Binds 2 magnesium ions per monomer.</text>
</comment>
<dbReference type="HAMAP" id="MF_00211">
    <property type="entry name" value="TrpD"/>
    <property type="match status" value="1"/>
</dbReference>
<feature type="binding site" evidence="9">
    <location>
        <position position="78"/>
    </location>
    <ligand>
        <name>anthranilate</name>
        <dbReference type="ChEBI" id="CHEBI:16567"/>
        <label>1</label>
    </ligand>
</feature>
<name>A0A947CZM9_HYDSH</name>
<dbReference type="InterPro" id="IPR000312">
    <property type="entry name" value="Glycosyl_Trfase_fam3"/>
</dbReference>
<dbReference type="EMBL" id="JAHHQF010000070">
    <property type="protein sequence ID" value="MBT9282795.1"/>
    <property type="molecule type" value="Genomic_DNA"/>
</dbReference>
<dbReference type="NCBIfam" id="TIGR01245">
    <property type="entry name" value="trpD"/>
    <property type="match status" value="1"/>
</dbReference>
<evidence type="ECO:0000256" key="7">
    <source>
        <dbReference type="ARBA" id="ARBA00052328"/>
    </source>
</evidence>
<accession>A0A947CZM9</accession>
<keyword evidence="6 9" id="KW-0057">Aromatic amino acid biosynthesis</keyword>
<keyword evidence="9" id="KW-0479">Metal-binding</keyword>
<feature type="binding site" evidence="9">
    <location>
        <position position="118"/>
    </location>
    <ligand>
        <name>5-phospho-alpha-D-ribose 1-diphosphate</name>
        <dbReference type="ChEBI" id="CHEBI:58017"/>
    </ligand>
</feature>
<feature type="domain" description="Glycosyl transferase family 3 N-terminal" evidence="11">
    <location>
        <begin position="2"/>
        <end position="61"/>
    </location>
</feature>
<evidence type="ECO:0000256" key="3">
    <source>
        <dbReference type="ARBA" id="ARBA00022676"/>
    </source>
</evidence>
<dbReference type="GO" id="GO:0005829">
    <property type="term" value="C:cytosol"/>
    <property type="evidence" value="ECO:0007669"/>
    <property type="project" value="TreeGrafter"/>
</dbReference>
<feature type="binding site" evidence="9">
    <location>
        <position position="86"/>
    </location>
    <ligand>
        <name>5-phospho-alpha-D-ribose 1-diphosphate</name>
        <dbReference type="ChEBI" id="CHEBI:58017"/>
    </ligand>
</feature>
<dbReference type="InterPro" id="IPR036320">
    <property type="entry name" value="Glycosyl_Trfase_fam3_N_dom_sf"/>
</dbReference>
<keyword evidence="9" id="KW-0460">Magnesium</keyword>
<feature type="binding site" evidence="9">
    <location>
        <begin position="81"/>
        <end position="82"/>
    </location>
    <ligand>
        <name>5-phospho-alpha-D-ribose 1-diphosphate</name>
        <dbReference type="ChEBI" id="CHEBI:58017"/>
    </ligand>
</feature>
<feature type="domain" description="Glycosyl transferase family 3" evidence="10">
    <location>
        <begin position="72"/>
        <end position="324"/>
    </location>
</feature>
<feature type="binding site" evidence="9">
    <location>
        <position position="109"/>
    </location>
    <ligand>
        <name>anthranilate</name>
        <dbReference type="ChEBI" id="CHEBI:16567"/>
        <label>1</label>
    </ligand>
</feature>
<feature type="binding site" evidence="9">
    <location>
        <position position="224"/>
    </location>
    <ligand>
        <name>Mg(2+)</name>
        <dbReference type="ChEBI" id="CHEBI:18420"/>
        <label>2</label>
    </ligand>
</feature>
<evidence type="ECO:0000256" key="4">
    <source>
        <dbReference type="ARBA" id="ARBA00022679"/>
    </source>
</evidence>
<organism evidence="12 13">
    <name type="scientific">Hydrogenibacillus schlegelii</name>
    <name type="common">Bacillus schlegelii</name>
    <dbReference type="NCBI Taxonomy" id="1484"/>
    <lineage>
        <taxon>Bacteria</taxon>
        <taxon>Bacillati</taxon>
        <taxon>Bacillota</taxon>
        <taxon>Bacilli</taxon>
        <taxon>Bacillales</taxon>
        <taxon>Bacillales Family X. Incertae Sedis</taxon>
        <taxon>Hydrogenibacillus</taxon>
    </lineage>
</organism>
<dbReference type="EC" id="2.4.2.18" evidence="9"/>
<dbReference type="InterPro" id="IPR005940">
    <property type="entry name" value="Anthranilate_Pribosyl_Tfrase"/>
</dbReference>
<feature type="binding site" evidence="9">
    <location>
        <position position="78"/>
    </location>
    <ligand>
        <name>5-phospho-alpha-D-ribose 1-diphosphate</name>
        <dbReference type="ChEBI" id="CHEBI:58017"/>
    </ligand>
</feature>
<comment type="subunit">
    <text evidence="9">Homodimer.</text>
</comment>
<feature type="binding site" evidence="9">
    <location>
        <position position="90"/>
    </location>
    <ligand>
        <name>Mg(2+)</name>
        <dbReference type="ChEBI" id="CHEBI:18420"/>
        <label>1</label>
    </ligand>
</feature>
<feature type="binding site" evidence="9">
    <location>
        <position position="224"/>
    </location>
    <ligand>
        <name>Mg(2+)</name>
        <dbReference type="ChEBI" id="CHEBI:18420"/>
        <label>1</label>
    </ligand>
</feature>
<dbReference type="PANTHER" id="PTHR43285">
    <property type="entry name" value="ANTHRANILATE PHOSPHORIBOSYLTRANSFERASE"/>
    <property type="match status" value="1"/>
</dbReference>
<dbReference type="GO" id="GO:0000287">
    <property type="term" value="F:magnesium ion binding"/>
    <property type="evidence" value="ECO:0007669"/>
    <property type="project" value="UniProtKB-UniRule"/>
</dbReference>
<comment type="function">
    <text evidence="9">Catalyzes the transfer of the phosphoribosyl group of 5-phosphorylribose-1-pyrophosphate (PRPP) to anthranilate to yield N-(5'-phosphoribosyl)-anthranilate (PRA).</text>
</comment>
<evidence type="ECO:0000256" key="5">
    <source>
        <dbReference type="ARBA" id="ARBA00022822"/>
    </source>
</evidence>
<feature type="binding site" evidence="9">
    <location>
        <begin position="88"/>
        <end position="91"/>
    </location>
    <ligand>
        <name>5-phospho-alpha-D-ribose 1-diphosphate</name>
        <dbReference type="ChEBI" id="CHEBI:58017"/>
    </ligand>
</feature>
<comment type="catalytic activity">
    <reaction evidence="7 9">
        <text>N-(5-phospho-beta-D-ribosyl)anthranilate + diphosphate = 5-phospho-alpha-D-ribose 1-diphosphate + anthranilate</text>
        <dbReference type="Rhea" id="RHEA:11768"/>
        <dbReference type="ChEBI" id="CHEBI:16567"/>
        <dbReference type="ChEBI" id="CHEBI:18277"/>
        <dbReference type="ChEBI" id="CHEBI:33019"/>
        <dbReference type="ChEBI" id="CHEBI:58017"/>
        <dbReference type="EC" id="2.4.2.18"/>
    </reaction>
</comment>
<reference evidence="12" key="1">
    <citation type="journal article" date="2021" name="Microbiology">
        <title>Metagenomic Analysis of the Microbial Community in the Underground Coal Fire Area (Kemerovo Region, Russia) Revealed Predominance of Thermophilic Members of the Phyla Deinococcus-thermus, Aquificae, and Firmicutes.</title>
        <authorList>
            <person name="Kadnikov V."/>
            <person name="Mardanov A.V."/>
            <person name="Beletsky A.V."/>
            <person name="Karnachuk O.V."/>
            <person name="Ravin N.V."/>
        </authorList>
    </citation>
    <scope>NUCLEOTIDE SEQUENCE</scope>
    <source>
        <strain evidence="12">RBS10-49</strain>
    </source>
</reference>
<dbReference type="SUPFAM" id="SSF52418">
    <property type="entry name" value="Nucleoside phosphorylase/phosphoribosyltransferase catalytic domain"/>
    <property type="match status" value="1"/>
</dbReference>
<evidence type="ECO:0000313" key="13">
    <source>
        <dbReference type="Proteomes" id="UP000748108"/>
    </source>
</evidence>
<dbReference type="SUPFAM" id="SSF47648">
    <property type="entry name" value="Nucleoside phosphorylase/phosphoribosyltransferase N-terminal domain"/>
    <property type="match status" value="1"/>
</dbReference>
<dbReference type="Pfam" id="PF02885">
    <property type="entry name" value="Glycos_trans_3N"/>
    <property type="match status" value="1"/>
</dbReference>
<evidence type="ECO:0000256" key="6">
    <source>
        <dbReference type="ARBA" id="ARBA00023141"/>
    </source>
</evidence>
<dbReference type="Gene3D" id="3.40.1030.10">
    <property type="entry name" value="Nucleoside phosphorylase/phosphoribosyltransferase catalytic domain"/>
    <property type="match status" value="1"/>
</dbReference>
<dbReference type="GO" id="GO:0004048">
    <property type="term" value="F:anthranilate phosphoribosyltransferase activity"/>
    <property type="evidence" value="ECO:0007669"/>
    <property type="project" value="UniProtKB-UniRule"/>
</dbReference>
<sequence>MQDVLRKLAAGETLAQDEARAAMERLIGGEVDDVHIAAFFGLLRGRGETAEEIAGFAAGIRGLARSISAPAEAIDTAGTGGDGGRTYNVSTAAALVAAAAGVPVVKHGNRAVSGRAGSADVLRALRIPTELPPEAAAAYLRRTGFVFLFAPLYHPALARVQPVRRALGIPTVMNLLGPLVNPAGVRRQLVGVADRRYQGAIARALLAGGTERALVVSSADGLDEISVSAPTRVLEIDGGRLLEYDLTPEALGLPLFPPGAYGAGDAAENARLVEGLLRPTGRPMNADYALLLANAGAALYVAKAAPSLRDGVRLAAETIESGRAAAYLDRLRAEVPVPDA</sequence>
<comment type="similarity">
    <text evidence="9">Belongs to the anthranilate phosphoribosyltransferase family.</text>
</comment>
<keyword evidence="4 9" id="KW-0808">Transferase</keyword>
<comment type="pathway">
    <text evidence="1 9">Amino-acid biosynthesis; L-tryptophan biosynthesis; L-tryptophan from chorismate: step 2/5.</text>
</comment>
<keyword evidence="3 9" id="KW-0328">Glycosyltransferase</keyword>
<dbReference type="AlphaFoldDB" id="A0A947CZM9"/>
<evidence type="ECO:0000256" key="8">
    <source>
        <dbReference type="ARBA" id="ARBA00061188"/>
    </source>
</evidence>
<dbReference type="Gene3D" id="1.20.970.10">
    <property type="entry name" value="Transferase, Pyrimidine Nucleoside Phosphorylase, Chain C"/>
    <property type="match status" value="1"/>
</dbReference>
<evidence type="ECO:0000256" key="1">
    <source>
        <dbReference type="ARBA" id="ARBA00004907"/>
    </source>
</evidence>
<comment type="caution">
    <text evidence="9">Lacks conserved residue(s) required for the propagation of feature annotation.</text>
</comment>
<dbReference type="FunFam" id="3.40.1030.10:FF:000002">
    <property type="entry name" value="Anthranilate phosphoribosyltransferase"/>
    <property type="match status" value="1"/>
</dbReference>
<keyword evidence="2 9" id="KW-0028">Amino-acid biosynthesis</keyword>
<evidence type="ECO:0000313" key="12">
    <source>
        <dbReference type="EMBL" id="MBT9282795.1"/>
    </source>
</evidence>
<comment type="caution">
    <text evidence="12">The sequence shown here is derived from an EMBL/GenBank/DDBJ whole genome shotgun (WGS) entry which is preliminary data.</text>
</comment>
<feature type="binding site" evidence="9">
    <location>
        <position position="164"/>
    </location>
    <ligand>
        <name>anthranilate</name>
        <dbReference type="ChEBI" id="CHEBI:16567"/>
        <label>2</label>
    </ligand>
</feature>
<dbReference type="InterPro" id="IPR017459">
    <property type="entry name" value="Glycosyl_Trfase_fam3_N_dom"/>
</dbReference>
<feature type="binding site" evidence="9">
    <location>
        <begin position="106"/>
        <end position="114"/>
    </location>
    <ligand>
        <name>5-phospho-alpha-D-ribose 1-diphosphate</name>
        <dbReference type="ChEBI" id="CHEBI:58017"/>
    </ligand>
</feature>
<evidence type="ECO:0000256" key="9">
    <source>
        <dbReference type="HAMAP-Rule" id="MF_00211"/>
    </source>
</evidence>
<dbReference type="GO" id="GO:0000162">
    <property type="term" value="P:L-tryptophan biosynthetic process"/>
    <property type="evidence" value="ECO:0007669"/>
    <property type="project" value="UniProtKB-UniRule"/>
</dbReference>
<evidence type="ECO:0000259" key="10">
    <source>
        <dbReference type="Pfam" id="PF00591"/>
    </source>
</evidence>
<proteinExistence type="inferred from homology"/>
<dbReference type="PANTHER" id="PTHR43285:SF2">
    <property type="entry name" value="ANTHRANILATE PHOSPHORIBOSYLTRANSFERASE"/>
    <property type="match status" value="1"/>
</dbReference>
<feature type="binding site" evidence="9">
    <location>
        <position position="223"/>
    </location>
    <ligand>
        <name>Mg(2+)</name>
        <dbReference type="ChEBI" id="CHEBI:18420"/>
        <label>2</label>
    </ligand>
</feature>
<evidence type="ECO:0000259" key="11">
    <source>
        <dbReference type="Pfam" id="PF02885"/>
    </source>
</evidence>
<keyword evidence="5 9" id="KW-0822">Tryptophan biosynthesis</keyword>